<reference evidence="4" key="1">
    <citation type="submission" date="2021-02" db="EMBL/GenBank/DDBJ databases">
        <title>Genome sequence Cadophora malorum strain M34.</title>
        <authorList>
            <person name="Stefanovic E."/>
            <person name="Vu D."/>
            <person name="Scully C."/>
            <person name="Dijksterhuis J."/>
            <person name="Roader J."/>
            <person name="Houbraken J."/>
        </authorList>
    </citation>
    <scope>NUCLEOTIDE SEQUENCE</scope>
    <source>
        <strain evidence="4">M34</strain>
    </source>
</reference>
<dbReference type="InterPro" id="IPR002035">
    <property type="entry name" value="VWF_A"/>
</dbReference>
<proteinExistence type="predicted"/>
<keyword evidence="5" id="KW-1185">Reference proteome</keyword>
<feature type="region of interest" description="Disordered" evidence="1">
    <location>
        <begin position="486"/>
        <end position="512"/>
    </location>
</feature>
<feature type="region of interest" description="Disordered" evidence="1">
    <location>
        <begin position="837"/>
        <end position="886"/>
    </location>
</feature>
<dbReference type="OrthoDB" id="5986190at2759"/>
<evidence type="ECO:0000256" key="1">
    <source>
        <dbReference type="SAM" id="MobiDB-lite"/>
    </source>
</evidence>
<dbReference type="PROSITE" id="PS50011">
    <property type="entry name" value="PROTEIN_KINASE_DOM"/>
    <property type="match status" value="1"/>
</dbReference>
<feature type="compositionally biased region" description="Basic and acidic residues" evidence="1">
    <location>
        <begin position="864"/>
        <end position="874"/>
    </location>
</feature>
<feature type="compositionally biased region" description="Polar residues" evidence="1">
    <location>
        <begin position="837"/>
        <end position="863"/>
    </location>
</feature>
<dbReference type="PANTHER" id="PTHR34706">
    <property type="entry name" value="SLR1338 PROTEIN"/>
    <property type="match status" value="1"/>
</dbReference>
<feature type="domain" description="Protein kinase" evidence="2">
    <location>
        <begin position="68"/>
        <end position="411"/>
    </location>
</feature>
<dbReference type="Pfam" id="PF00069">
    <property type="entry name" value="Pkinase"/>
    <property type="match status" value="1"/>
</dbReference>
<dbReference type="GO" id="GO:0004672">
    <property type="term" value="F:protein kinase activity"/>
    <property type="evidence" value="ECO:0007669"/>
    <property type="project" value="InterPro"/>
</dbReference>
<dbReference type="PANTHER" id="PTHR34706:SF1">
    <property type="entry name" value="VWFA DOMAIN-CONTAINING PROTEIN"/>
    <property type="match status" value="1"/>
</dbReference>
<comment type="caution">
    <text evidence="4">The sequence shown here is derived from an EMBL/GenBank/DDBJ whole genome shotgun (WGS) entry which is preliminary data.</text>
</comment>
<evidence type="ECO:0000313" key="5">
    <source>
        <dbReference type="Proteomes" id="UP000664132"/>
    </source>
</evidence>
<accession>A0A8H7T470</accession>
<dbReference type="InterPro" id="IPR011009">
    <property type="entry name" value="Kinase-like_dom_sf"/>
</dbReference>
<dbReference type="PROSITE" id="PS50234">
    <property type="entry name" value="VWFA"/>
    <property type="match status" value="1"/>
</dbReference>
<organism evidence="4 5">
    <name type="scientific">Cadophora malorum</name>
    <dbReference type="NCBI Taxonomy" id="108018"/>
    <lineage>
        <taxon>Eukaryota</taxon>
        <taxon>Fungi</taxon>
        <taxon>Dikarya</taxon>
        <taxon>Ascomycota</taxon>
        <taxon>Pezizomycotina</taxon>
        <taxon>Leotiomycetes</taxon>
        <taxon>Helotiales</taxon>
        <taxon>Ploettnerulaceae</taxon>
        <taxon>Cadophora</taxon>
    </lineage>
</organism>
<dbReference type="SUPFAM" id="SSF56112">
    <property type="entry name" value="Protein kinase-like (PK-like)"/>
    <property type="match status" value="1"/>
</dbReference>
<evidence type="ECO:0000313" key="4">
    <source>
        <dbReference type="EMBL" id="KAG4411933.1"/>
    </source>
</evidence>
<dbReference type="InterPro" id="IPR000719">
    <property type="entry name" value="Prot_kinase_dom"/>
</dbReference>
<name>A0A8H7T470_9HELO</name>
<feature type="compositionally biased region" description="Basic and acidic residues" evidence="1">
    <location>
        <begin position="495"/>
        <end position="508"/>
    </location>
</feature>
<evidence type="ECO:0008006" key="6">
    <source>
        <dbReference type="Google" id="ProtNLM"/>
    </source>
</evidence>
<dbReference type="GO" id="GO:0005524">
    <property type="term" value="F:ATP binding"/>
    <property type="evidence" value="ECO:0007669"/>
    <property type="project" value="InterPro"/>
</dbReference>
<dbReference type="EMBL" id="JAFJYH010000426">
    <property type="protein sequence ID" value="KAG4411933.1"/>
    <property type="molecule type" value="Genomic_DNA"/>
</dbReference>
<dbReference type="AlphaFoldDB" id="A0A8H7T470"/>
<sequence>MADRRILKRSDPSPEVLADLFNRNQWQFCPARFNGGYDEYWVKDRIIPIHKKVLISDKGGTAKLWQIAVLEEFIGKKLQQIVPHARYDDKKDDLGPRYHFALKVFDDHNSQIFEHERTAFNTLHEHNGLVQYLGGYTHPVIQTSAVQPRTRPAQAKQYQYNILLEYGDRDLGLLFAEKLPPVLQDDIQSFWLNLFTVAKAVKDMHNFKINNDGITKTYSGWHADIKPDNILEIQGKFRLADPGFAKFVERAKESSEFDPVTYLTGGTHTFGAPERYPGRRKRDSVNQTTDTWSLGCVFSIAATWVVLGAEGIKQYQRLRSKGIESLVRQQNNTASSSAPPLRLERGDYFHDGFDVLPEVSEWHTYLRHSVRIADTITCRVLDLLGQQNGMLVGDPRMRMKSKEVCKQLDLISEGLSPPVSNVPAAISDFLRDGDDQNLSLNLAPSSVRTITESTEPKGPRQERRDKFLNFLDAPLMDNYRSYLKPATVRPPFQSDDSHPLPSHDDRASRAMVSSPGGVIPGPEFQDPNVPLGTPFTLRRPGTMTTMVSGLTDLSRDSKLTRSKKEHPQDVFQAREDMRAKELRRREKDVLARLKSKPKDSTLANYWGDRDLKFIVDNAESMITHWGKVKFVLETLLLKAEGLDPDGVDLTFTLGDVKVNPSKDKTIEKIMKKMDNDEAKPDSRSYTSMQTPLQQIFDEYLRRPKTFDTKKNKITIIVLTDGIWKGMMNKEEVNQTIVSFARKLEKKLGRPPKERPVSVEFVQFGKDPEATFRLKRLDNELKNEGIIDIVDTEHCDGDVNKMLLGSFVEAYDEMEDDEEFSDSTPSAYRNSYISDQYSNAEQSSMSSPGPLPRSQTLQTQTGSSDHPETWGHGERPNAMMHKHYNSQ</sequence>
<feature type="domain" description="VWFA" evidence="3">
    <location>
        <begin position="610"/>
        <end position="806"/>
    </location>
</feature>
<dbReference type="Proteomes" id="UP000664132">
    <property type="component" value="Unassembled WGS sequence"/>
</dbReference>
<evidence type="ECO:0000259" key="3">
    <source>
        <dbReference type="PROSITE" id="PS50234"/>
    </source>
</evidence>
<dbReference type="Gene3D" id="1.10.510.10">
    <property type="entry name" value="Transferase(Phosphotransferase) domain 1"/>
    <property type="match status" value="1"/>
</dbReference>
<gene>
    <name evidence="4" type="ORF">IFR04_014931</name>
</gene>
<protein>
    <recommendedName>
        <fullName evidence="6">Protein kinase domain-containing protein</fullName>
    </recommendedName>
</protein>
<evidence type="ECO:0000259" key="2">
    <source>
        <dbReference type="PROSITE" id="PS50011"/>
    </source>
</evidence>
<dbReference type="SMART" id="SM00220">
    <property type="entry name" value="S_TKc"/>
    <property type="match status" value="1"/>
</dbReference>